<reference evidence="2 3" key="1">
    <citation type="submission" date="2024-09" db="EMBL/GenBank/DDBJ databases">
        <title>Genome sequencing and assembly of Phytophthora oleae, isolate VK10A, causative agent of rot of olive drupes.</title>
        <authorList>
            <person name="Conti Taguali S."/>
            <person name="Riolo M."/>
            <person name="La Spada F."/>
            <person name="Cacciola S.O."/>
            <person name="Dionisio G."/>
        </authorList>
    </citation>
    <scope>NUCLEOTIDE SEQUENCE [LARGE SCALE GENOMIC DNA]</scope>
    <source>
        <strain evidence="2 3">VK10A</strain>
    </source>
</reference>
<accession>A0ABD3G1F3</accession>
<dbReference type="Proteomes" id="UP001632037">
    <property type="component" value="Unassembled WGS sequence"/>
</dbReference>
<dbReference type="EMBL" id="JBIMZQ010000004">
    <property type="protein sequence ID" value="KAL3672376.1"/>
    <property type="molecule type" value="Genomic_DNA"/>
</dbReference>
<gene>
    <name evidence="2" type="ORF">V7S43_003061</name>
</gene>
<proteinExistence type="predicted"/>
<evidence type="ECO:0008006" key="4">
    <source>
        <dbReference type="Google" id="ProtNLM"/>
    </source>
</evidence>
<evidence type="ECO:0000313" key="2">
    <source>
        <dbReference type="EMBL" id="KAL3672376.1"/>
    </source>
</evidence>
<protein>
    <recommendedName>
        <fullName evidence="4">Protein of centriole 5</fullName>
    </recommendedName>
</protein>
<comment type="caution">
    <text evidence="2">The sequence shown here is derived from an EMBL/GenBank/DDBJ whole genome shotgun (WGS) entry which is preliminary data.</text>
</comment>
<evidence type="ECO:0000313" key="3">
    <source>
        <dbReference type="Proteomes" id="UP001632037"/>
    </source>
</evidence>
<name>A0ABD3G1F3_9STRA</name>
<sequence>MSGSEACTCSLQARLHQVENARSREMKAHGKLVQSLEIELETRRTSEGEFRLALAKLRADNCRLEAKLSAAHGKVRRLLEQVDAQCVETAKCEDKFKIFREENDCQLRAAREKSDKLMEEKRQFNVEVSEVRASFETAKTENEVLLGNYEEQISQANVQAADIVKLTSQLTSKQQEIEVATVRSQLLLKDLTSFREQQEFTQERIQKLERDVSRAVVTRNRAITWRRKRQEMWENRFISHGIFLTWKSCSIQEKLQSAVTVARCNDDTRARLQLIKTNVLTQCSNVMGELSRIRQACVDGCVQMQSLRQEICLTELPKLFTILKTHQRSFDNRQLHFEMQLVNQRESFERKREQLDMSRQDFEHCVQKTIEGHQEHLAYKKHQQHAIFQAFALRKNRELHRRIFGAWKEFYLRSIVGHATHTAMVFHSQQLQSPTNLMAVSSPIGRRQSQQWAMPASIRPISLAYQSLQSERQDFLHSPISEAPAPIDTMWRKLRRVNVGVAGSGQKSSR</sequence>
<evidence type="ECO:0000256" key="1">
    <source>
        <dbReference type="SAM" id="Coils"/>
    </source>
</evidence>
<feature type="coiled-coil region" evidence="1">
    <location>
        <begin position="100"/>
        <end position="127"/>
    </location>
</feature>
<dbReference type="AlphaFoldDB" id="A0ABD3G1F3"/>
<organism evidence="2 3">
    <name type="scientific">Phytophthora oleae</name>
    <dbReference type="NCBI Taxonomy" id="2107226"/>
    <lineage>
        <taxon>Eukaryota</taxon>
        <taxon>Sar</taxon>
        <taxon>Stramenopiles</taxon>
        <taxon>Oomycota</taxon>
        <taxon>Peronosporomycetes</taxon>
        <taxon>Peronosporales</taxon>
        <taxon>Peronosporaceae</taxon>
        <taxon>Phytophthora</taxon>
    </lineage>
</organism>
<keyword evidence="3" id="KW-1185">Reference proteome</keyword>
<keyword evidence="1" id="KW-0175">Coiled coil</keyword>